<comment type="caution">
    <text evidence="1">The sequence shown here is derived from an EMBL/GenBank/DDBJ whole genome shotgun (WGS) entry which is preliminary data.</text>
</comment>
<reference evidence="1 2" key="1">
    <citation type="submission" date="2018-03" db="EMBL/GenBank/DDBJ databases">
        <title>Genomic Encyclopedia of Archaeal and Bacterial Type Strains, Phase II (KMG-II): from individual species to whole genera.</title>
        <authorList>
            <person name="Goeker M."/>
        </authorList>
    </citation>
    <scope>NUCLEOTIDE SEQUENCE [LARGE SCALE GENOMIC DNA]</scope>
    <source>
        <strain evidence="1 2">DSM 21548</strain>
    </source>
</reference>
<name>A0A2P8GY60_9MICO</name>
<evidence type="ECO:0000313" key="1">
    <source>
        <dbReference type="EMBL" id="PSL38881.1"/>
    </source>
</evidence>
<organism evidence="1 2">
    <name type="scientific">Labedella gwakjiensis</name>
    <dbReference type="NCBI Taxonomy" id="390269"/>
    <lineage>
        <taxon>Bacteria</taxon>
        <taxon>Bacillati</taxon>
        <taxon>Actinomycetota</taxon>
        <taxon>Actinomycetes</taxon>
        <taxon>Micrococcales</taxon>
        <taxon>Microbacteriaceae</taxon>
        <taxon>Labedella</taxon>
    </lineage>
</organism>
<gene>
    <name evidence="1" type="ORF">CLV49_2511</name>
</gene>
<proteinExistence type="predicted"/>
<dbReference type="Proteomes" id="UP000241203">
    <property type="component" value="Unassembled WGS sequence"/>
</dbReference>
<sequence length="511" mass="56131">MENRTDDEVLELASLAIGHVDLAVVLAASVLRRRGEIDRARELLEAHVDVNDRVPFRLGILLQFDVGDLEGAKTAYRAAFERGDASGAYNLAYLVAEEQDGQAEAVEWLRRAGEAGSSLARADLASRGMAEWEEESEDGPYRWVEECYPADLVPWIVASPDPDPAFEPHFLVSDDRPFPTAGQLARAALSDLQIQLLVTKNELDLFSLSAAIPDLRNLRIADGARVTGLSALLDAGSLVDLNLQIKGDEPVDLSTLPALRHASVTGVNFLSVCRHPQLEWLGLDLPRASLLPTIEAPIRTLSMTAKHAGAVLERVAHPHLLESLTLFKARDLDLDVLRRFPNLTKIEMLWCNGIVSTAVLADLPKLRELEMYRCRNLDDAAVVGTVQSRLRGESDQELVIGPFILSEYGEEEDGRFDLSTSSAGWEGIAEPFADRILASSGYQMEKLVVSIAKLEGLWSRGIERDSEAEAIHLIFRGREAAVAVAEAAWAAFCDEDRLDAALQAARMRGKR</sequence>
<dbReference type="InterPro" id="IPR011990">
    <property type="entry name" value="TPR-like_helical_dom_sf"/>
</dbReference>
<evidence type="ECO:0000313" key="2">
    <source>
        <dbReference type="Proteomes" id="UP000241203"/>
    </source>
</evidence>
<dbReference type="SUPFAM" id="SSF52047">
    <property type="entry name" value="RNI-like"/>
    <property type="match status" value="1"/>
</dbReference>
<dbReference type="EMBL" id="PYAU01000001">
    <property type="protein sequence ID" value="PSL38881.1"/>
    <property type="molecule type" value="Genomic_DNA"/>
</dbReference>
<dbReference type="Gene3D" id="1.25.40.10">
    <property type="entry name" value="Tetratricopeptide repeat domain"/>
    <property type="match status" value="1"/>
</dbReference>
<dbReference type="InterPro" id="IPR032675">
    <property type="entry name" value="LRR_dom_sf"/>
</dbReference>
<dbReference type="AlphaFoldDB" id="A0A2P8GY60"/>
<dbReference type="SUPFAM" id="SSF81901">
    <property type="entry name" value="HCP-like"/>
    <property type="match status" value="1"/>
</dbReference>
<accession>A0A2P8GY60</accession>
<protein>
    <recommendedName>
        <fullName evidence="3">Tetratricopeptide repeat protein</fullName>
    </recommendedName>
</protein>
<dbReference type="Gene3D" id="3.80.10.10">
    <property type="entry name" value="Ribonuclease Inhibitor"/>
    <property type="match status" value="1"/>
</dbReference>
<evidence type="ECO:0008006" key="3">
    <source>
        <dbReference type="Google" id="ProtNLM"/>
    </source>
</evidence>